<dbReference type="InterPro" id="IPR002197">
    <property type="entry name" value="HTH_Fis"/>
</dbReference>
<dbReference type="Pfam" id="PF25601">
    <property type="entry name" value="AAA_lid_14"/>
    <property type="match status" value="1"/>
</dbReference>
<dbReference type="PANTHER" id="PTHR32071:SF21">
    <property type="entry name" value="TRANSCRIPTIONAL REGULATORY PROTEIN FLGR"/>
    <property type="match status" value="1"/>
</dbReference>
<dbReference type="InterPro" id="IPR009057">
    <property type="entry name" value="Homeodomain-like_sf"/>
</dbReference>
<evidence type="ECO:0000256" key="8">
    <source>
        <dbReference type="PROSITE-ProRule" id="PRU00169"/>
    </source>
</evidence>
<keyword evidence="4" id="KW-0902">Two-component regulatory system</keyword>
<evidence type="ECO:0000313" key="12">
    <source>
        <dbReference type="Proteomes" id="UP000014216"/>
    </source>
</evidence>
<feature type="domain" description="Response regulatory" evidence="10">
    <location>
        <begin position="3"/>
        <end position="117"/>
    </location>
</feature>
<gene>
    <name evidence="11" type="ORF">Dpo_2c01570</name>
</gene>
<evidence type="ECO:0000256" key="1">
    <source>
        <dbReference type="ARBA" id="ARBA00022553"/>
    </source>
</evidence>
<evidence type="ECO:0000256" key="5">
    <source>
        <dbReference type="ARBA" id="ARBA00023015"/>
    </source>
</evidence>
<dbReference type="InterPro" id="IPR001789">
    <property type="entry name" value="Sig_transdc_resp-reg_receiver"/>
</dbReference>
<evidence type="ECO:0000259" key="10">
    <source>
        <dbReference type="PROSITE" id="PS50110"/>
    </source>
</evidence>
<dbReference type="CDD" id="cd00156">
    <property type="entry name" value="REC"/>
    <property type="match status" value="1"/>
</dbReference>
<dbReference type="GO" id="GO:0043565">
    <property type="term" value="F:sequence-specific DNA binding"/>
    <property type="evidence" value="ECO:0007669"/>
    <property type="project" value="InterPro"/>
</dbReference>
<dbReference type="GO" id="GO:0005524">
    <property type="term" value="F:ATP binding"/>
    <property type="evidence" value="ECO:0007669"/>
    <property type="project" value="UniProtKB-KW"/>
</dbReference>
<dbReference type="Gene3D" id="3.40.50.2300">
    <property type="match status" value="1"/>
</dbReference>
<evidence type="ECO:0000256" key="7">
    <source>
        <dbReference type="ARBA" id="ARBA00023163"/>
    </source>
</evidence>
<feature type="domain" description="Sigma-54 factor interaction" evidence="9">
    <location>
        <begin position="142"/>
        <end position="368"/>
    </location>
</feature>
<dbReference type="PANTHER" id="PTHR32071">
    <property type="entry name" value="TRANSCRIPTIONAL REGULATORY PROTEIN"/>
    <property type="match status" value="1"/>
</dbReference>
<name>S0FZA7_9BACT</name>
<evidence type="ECO:0000259" key="9">
    <source>
        <dbReference type="PROSITE" id="PS50045"/>
    </source>
</evidence>
<keyword evidence="12" id="KW-1185">Reference proteome</keyword>
<evidence type="ECO:0000256" key="3">
    <source>
        <dbReference type="ARBA" id="ARBA00022840"/>
    </source>
</evidence>
<dbReference type="Gene3D" id="1.10.8.60">
    <property type="match status" value="1"/>
</dbReference>
<keyword evidence="5" id="KW-0805">Transcription regulation</keyword>
<dbReference type="EMBL" id="APJX01000002">
    <property type="protein sequence ID" value="EMS80468.1"/>
    <property type="molecule type" value="Genomic_DNA"/>
</dbReference>
<dbReference type="CDD" id="cd00009">
    <property type="entry name" value="AAA"/>
    <property type="match status" value="1"/>
</dbReference>
<reference evidence="11 12" key="1">
    <citation type="journal article" date="2013" name="Genome Announc.">
        <title>Draft Genome Sequence of Desulfotignum phosphitoxidans DSM 13687 Strain FiPS-3.</title>
        <authorList>
            <person name="Poehlein A."/>
            <person name="Daniel R."/>
            <person name="Simeonova D.D."/>
        </authorList>
    </citation>
    <scope>NUCLEOTIDE SEQUENCE [LARGE SCALE GENOMIC DNA]</scope>
    <source>
        <strain evidence="11 12">DSM 13687</strain>
    </source>
</reference>
<dbReference type="InterPro" id="IPR002078">
    <property type="entry name" value="Sigma_54_int"/>
</dbReference>
<dbReference type="PRINTS" id="PR01590">
    <property type="entry name" value="HTHFIS"/>
</dbReference>
<dbReference type="FunFam" id="3.40.50.300:FF:000006">
    <property type="entry name" value="DNA-binding transcriptional regulator NtrC"/>
    <property type="match status" value="1"/>
</dbReference>
<keyword evidence="2" id="KW-0547">Nucleotide-binding</keyword>
<comment type="caution">
    <text evidence="11">The sequence shown here is derived from an EMBL/GenBank/DDBJ whole genome shotgun (WGS) entry which is preliminary data.</text>
</comment>
<evidence type="ECO:0000313" key="11">
    <source>
        <dbReference type="EMBL" id="EMS80468.1"/>
    </source>
</evidence>
<feature type="modified residue" description="4-aspartylphosphate" evidence="8">
    <location>
        <position position="52"/>
    </location>
</feature>
<organism evidence="11 12">
    <name type="scientific">Desulfotignum phosphitoxidans DSM 13687</name>
    <dbReference type="NCBI Taxonomy" id="1286635"/>
    <lineage>
        <taxon>Bacteria</taxon>
        <taxon>Pseudomonadati</taxon>
        <taxon>Thermodesulfobacteriota</taxon>
        <taxon>Desulfobacteria</taxon>
        <taxon>Desulfobacterales</taxon>
        <taxon>Desulfobacteraceae</taxon>
        <taxon>Desulfotignum</taxon>
    </lineage>
</organism>
<dbReference type="SUPFAM" id="SSF52172">
    <property type="entry name" value="CheY-like"/>
    <property type="match status" value="1"/>
</dbReference>
<dbReference type="RefSeq" id="WP_006964728.1">
    <property type="nucleotide sequence ID" value="NZ_APJX01000002.1"/>
</dbReference>
<dbReference type="GO" id="GO:0006355">
    <property type="term" value="P:regulation of DNA-templated transcription"/>
    <property type="evidence" value="ECO:0007669"/>
    <property type="project" value="InterPro"/>
</dbReference>
<keyword evidence="7" id="KW-0804">Transcription</keyword>
<evidence type="ECO:0000256" key="2">
    <source>
        <dbReference type="ARBA" id="ARBA00022741"/>
    </source>
</evidence>
<dbReference type="SUPFAM" id="SSF46689">
    <property type="entry name" value="Homeodomain-like"/>
    <property type="match status" value="1"/>
</dbReference>
<dbReference type="InterPro" id="IPR027417">
    <property type="entry name" value="P-loop_NTPase"/>
</dbReference>
<dbReference type="PROSITE" id="PS50045">
    <property type="entry name" value="SIGMA54_INTERACT_4"/>
    <property type="match status" value="1"/>
</dbReference>
<dbReference type="PROSITE" id="PS50110">
    <property type="entry name" value="RESPONSE_REGULATORY"/>
    <property type="match status" value="1"/>
</dbReference>
<accession>S0FZA7</accession>
<dbReference type="InterPro" id="IPR025944">
    <property type="entry name" value="Sigma_54_int_dom_CS"/>
</dbReference>
<dbReference type="SMART" id="SM00382">
    <property type="entry name" value="AAA"/>
    <property type="match status" value="1"/>
</dbReference>
<keyword evidence="6" id="KW-0238">DNA-binding</keyword>
<dbReference type="InterPro" id="IPR003593">
    <property type="entry name" value="AAA+_ATPase"/>
</dbReference>
<dbReference type="SMART" id="SM00448">
    <property type="entry name" value="REC"/>
    <property type="match status" value="1"/>
</dbReference>
<proteinExistence type="predicted"/>
<dbReference type="InterPro" id="IPR011006">
    <property type="entry name" value="CheY-like_superfamily"/>
</dbReference>
<dbReference type="AlphaFoldDB" id="S0FZA7"/>
<dbReference type="FunFam" id="3.40.50.2300:FF:000018">
    <property type="entry name" value="DNA-binding transcriptional regulator NtrC"/>
    <property type="match status" value="1"/>
</dbReference>
<dbReference type="PROSITE" id="PS00688">
    <property type="entry name" value="SIGMA54_INTERACT_3"/>
    <property type="match status" value="1"/>
</dbReference>
<dbReference type="Pfam" id="PF02954">
    <property type="entry name" value="HTH_8"/>
    <property type="match status" value="1"/>
</dbReference>
<dbReference type="Gene3D" id="3.40.50.300">
    <property type="entry name" value="P-loop containing nucleotide triphosphate hydrolases"/>
    <property type="match status" value="1"/>
</dbReference>
<dbReference type="SUPFAM" id="SSF52540">
    <property type="entry name" value="P-loop containing nucleoside triphosphate hydrolases"/>
    <property type="match status" value="1"/>
</dbReference>
<dbReference type="OrthoDB" id="9763792at2"/>
<dbReference type="InterPro" id="IPR058031">
    <property type="entry name" value="AAA_lid_NorR"/>
</dbReference>
<dbReference type="InterPro" id="IPR025662">
    <property type="entry name" value="Sigma_54_int_dom_ATP-bd_1"/>
</dbReference>
<dbReference type="Pfam" id="PF00072">
    <property type="entry name" value="Response_reg"/>
    <property type="match status" value="1"/>
</dbReference>
<dbReference type="PROSITE" id="PS00675">
    <property type="entry name" value="SIGMA54_INTERACT_1"/>
    <property type="match status" value="1"/>
</dbReference>
<protein>
    <submittedName>
        <fullName evidence="11">Two component, sigma54 specific, transcriptional regulator, Fis family</fullName>
    </submittedName>
</protein>
<dbReference type="Gene3D" id="1.10.10.60">
    <property type="entry name" value="Homeodomain-like"/>
    <property type="match status" value="1"/>
</dbReference>
<evidence type="ECO:0000256" key="6">
    <source>
        <dbReference type="ARBA" id="ARBA00023125"/>
    </source>
</evidence>
<dbReference type="GO" id="GO:0000160">
    <property type="term" value="P:phosphorelay signal transduction system"/>
    <property type="evidence" value="ECO:0007669"/>
    <property type="project" value="UniProtKB-KW"/>
</dbReference>
<evidence type="ECO:0000256" key="4">
    <source>
        <dbReference type="ARBA" id="ARBA00023012"/>
    </source>
</evidence>
<sequence>MAQILIVDDESKMRTLLSMMLTKKGFAVDQAVHGRDAMEKMAKTTYDVVISDIKMPEMDGRQLIKTMRENKILTPVVFITAFATIDSAVDMMQQGASDYVTKPFDEARILLTVQKAMTLNHLIVENQEMKAAMARDRQAHDLVFASKEMEQVVALAENVATVDTAVLILGESGTGKEVVANHIHKKSLRADNRFVPVNCAAISSNLVESELFGYEKGAFTGAADRTRGKFEFATGGTLFLDEIGDLPIESQGKLLRALQEKKFQRVGGNQEIPVDVRVICATNRDLEQMVNQSRFRQDLYYRVNVFPIFIPPLRQRKGDIVPLARYIMTTFSFGKDHELTDAACRKLQEYTWPGNVRELANVLERCLILTRDTRTITADTLAFLQTGPATTGQVAVRLPANGIALQKVQMSLVKQALAAAGNNQTTAAKLLGLSRSKFRVLVKNMEEDKNMEEE</sequence>
<keyword evidence="3" id="KW-0067">ATP-binding</keyword>
<keyword evidence="1 8" id="KW-0597">Phosphoprotein</keyword>
<dbReference type="Pfam" id="PF00158">
    <property type="entry name" value="Sigma54_activat"/>
    <property type="match status" value="1"/>
</dbReference>
<dbReference type="Proteomes" id="UP000014216">
    <property type="component" value="Unassembled WGS sequence"/>
</dbReference>